<dbReference type="SUPFAM" id="SSF52540">
    <property type="entry name" value="P-loop containing nucleoside triphosphate hydrolases"/>
    <property type="match status" value="1"/>
</dbReference>
<dbReference type="InterPro" id="IPR017871">
    <property type="entry name" value="ABC_transporter-like_CS"/>
</dbReference>
<feature type="domain" description="ABC transporter" evidence="11">
    <location>
        <begin position="504"/>
        <end position="740"/>
    </location>
</feature>
<dbReference type="GeneID" id="78340825"/>
<keyword evidence="15" id="KW-1185">Reference proteome</keyword>
<evidence type="ECO:0000256" key="5">
    <source>
        <dbReference type="ARBA" id="ARBA00022741"/>
    </source>
</evidence>
<dbReference type="InterPro" id="IPR036640">
    <property type="entry name" value="ABC1_TM_sf"/>
</dbReference>
<dbReference type="PROSITE" id="PS50990">
    <property type="entry name" value="PEPTIDASE_C39"/>
    <property type="match status" value="1"/>
</dbReference>
<keyword evidence="3" id="KW-1003">Cell membrane</keyword>
<reference evidence="15" key="1">
    <citation type="submission" date="2019-06" db="EMBL/GenBank/DDBJ databases">
        <title>Alistipes onderdonkii subsp. vulgaris subsp. nov., Alistipes dispar sp. nov. and Alistipes communis sp. nov., isolated from human faeces, and creation of Alistipes onderdonkii subsp. onderdonkii subsp. nov.</title>
        <authorList>
            <person name="Sakamoto M."/>
            <person name="Ikeyama N."/>
            <person name="Ogata Y."/>
            <person name="Suda W."/>
            <person name="Iino T."/>
            <person name="Hattori M."/>
            <person name="Ohkuma M."/>
        </authorList>
    </citation>
    <scope>NUCLEOTIDE SEQUENCE [LARGE SCALE GENOMIC DNA]</scope>
    <source>
        <strain evidence="15">5CBH24</strain>
    </source>
</reference>
<evidence type="ECO:0000256" key="9">
    <source>
        <dbReference type="ARBA" id="ARBA00023136"/>
    </source>
</evidence>
<dbReference type="SUPFAM" id="SSF90123">
    <property type="entry name" value="ABC transporter transmembrane region"/>
    <property type="match status" value="1"/>
</dbReference>
<feature type="domain" description="Peptidase C39" evidence="13">
    <location>
        <begin position="8"/>
        <end position="132"/>
    </location>
</feature>
<dbReference type="Proteomes" id="UP000318946">
    <property type="component" value="Chromosome"/>
</dbReference>
<dbReference type="InterPro" id="IPR011527">
    <property type="entry name" value="ABC1_TM_dom"/>
</dbReference>
<evidence type="ECO:0000256" key="6">
    <source>
        <dbReference type="ARBA" id="ARBA00022801"/>
    </source>
</evidence>
<dbReference type="AlphaFoldDB" id="A0A4Y1WNU8"/>
<proteinExistence type="predicted"/>
<keyword evidence="7 14" id="KW-0067">ATP-binding</keyword>
<evidence type="ECO:0000259" key="12">
    <source>
        <dbReference type="PROSITE" id="PS50929"/>
    </source>
</evidence>
<keyword evidence="5" id="KW-0547">Nucleotide-binding</keyword>
<dbReference type="InterPro" id="IPR039421">
    <property type="entry name" value="Type_1_exporter"/>
</dbReference>
<dbReference type="Pfam" id="PF00005">
    <property type="entry name" value="ABC_tran"/>
    <property type="match status" value="1"/>
</dbReference>
<sequence>MVFPSFTQLDAMDCGPTSLRIVAQYYGRHYSLQNLRERCHITREGVSLLGISDAAESIGFRTTGVKMTWEQLREKATLPCIVHWNQQHFVVVYKIVKIHNDWEIHISDPAAGLLKYREAQFLKSWIQSGRKSFNISVDSASASSAASRYGIALLLEPTPQFYKEKGDEDKRLKLGYLLQYLRPYKSYLVQLALAMLTASVLSLILPFLTQSVVDKGIGTGNLSFVVMMLIAQVVLVLGQLANNLIRSWLMLHMTTRISISLISDFLAKLMRLPIAFFDSKMVGDIMQRIGDYDRIQSFLTGSLLSMAMAVVSFVIYGAVMGGYDPTILGIFLLGSALYIGWILLFMKRRRKLDYMRFQEAAANQSNIVQLINGMQEIKLNDCEKQKRWEWERIQARLFQVSIKGLVLGQTQEVGGTFIDQTKNVVISFLAASAVIEGDMTLGMMVALQYIIGQLNAPLSQFIQFVQATQDAKISLERLSEIQEKDDEEPADEERIRMIPDHADIEFRGVTFQYDGPHSAKALDDVSVTIPADKVTAIVGASGSGKTTMLKLMLGFYTPTSGEVLLHDRRIAQYSPSCWRRACGTVMQEGYIFSDTIAGNIGVSDERPDMERVRRATRIANIDTFIDELPLGYNTKIGTDGHGLSVGQKQRLLIARAAYKDAKYLFFDEATNSLDANNERTIMERLDRLFENKTVVVVAHRLSTVRNADKIVVLDHGRIVEQGTHDELTAKRGYYYELVRNQLELGN</sequence>
<dbReference type="PANTHER" id="PTHR43394:SF1">
    <property type="entry name" value="ATP-BINDING CASSETTE SUB-FAMILY B MEMBER 10, MITOCHONDRIAL"/>
    <property type="match status" value="1"/>
</dbReference>
<dbReference type="Pfam" id="PF03412">
    <property type="entry name" value="Peptidase_C39"/>
    <property type="match status" value="1"/>
</dbReference>
<dbReference type="GO" id="GO:0015421">
    <property type="term" value="F:ABC-type oligopeptide transporter activity"/>
    <property type="evidence" value="ECO:0007669"/>
    <property type="project" value="TreeGrafter"/>
</dbReference>
<comment type="subcellular location">
    <subcellularLocation>
        <location evidence="1">Cell membrane</location>
        <topology evidence="1">Multi-pass membrane protein</topology>
    </subcellularLocation>
</comment>
<feature type="transmembrane region" description="Helical" evidence="10">
    <location>
        <begin position="220"/>
        <end position="237"/>
    </location>
</feature>
<dbReference type="EMBL" id="AP019735">
    <property type="protein sequence ID" value="BBL02790.1"/>
    <property type="molecule type" value="Genomic_DNA"/>
</dbReference>
<gene>
    <name evidence="14" type="ORF">A5CBH24_01030</name>
</gene>
<feature type="transmembrane region" description="Helical" evidence="10">
    <location>
        <begin position="298"/>
        <end position="319"/>
    </location>
</feature>
<organism evidence="14 15">
    <name type="scientific">Alistipes communis</name>
    <dbReference type="NCBI Taxonomy" id="2585118"/>
    <lineage>
        <taxon>Bacteria</taxon>
        <taxon>Pseudomonadati</taxon>
        <taxon>Bacteroidota</taxon>
        <taxon>Bacteroidia</taxon>
        <taxon>Bacteroidales</taxon>
        <taxon>Rikenellaceae</taxon>
        <taxon>Alistipes</taxon>
    </lineage>
</organism>
<keyword evidence="6" id="KW-0378">Hydrolase</keyword>
<dbReference type="Gene3D" id="3.40.50.300">
    <property type="entry name" value="P-loop containing nucleotide triphosphate hydrolases"/>
    <property type="match status" value="1"/>
</dbReference>
<feature type="transmembrane region" description="Helical" evidence="10">
    <location>
        <begin position="325"/>
        <end position="346"/>
    </location>
</feature>
<dbReference type="InterPro" id="IPR005074">
    <property type="entry name" value="Peptidase_C39"/>
</dbReference>
<feature type="domain" description="ABC transmembrane type-1" evidence="12">
    <location>
        <begin position="191"/>
        <end position="470"/>
    </location>
</feature>
<dbReference type="GO" id="GO:0006508">
    <property type="term" value="P:proteolysis"/>
    <property type="evidence" value="ECO:0007669"/>
    <property type="project" value="InterPro"/>
</dbReference>
<evidence type="ECO:0000256" key="4">
    <source>
        <dbReference type="ARBA" id="ARBA00022692"/>
    </source>
</evidence>
<evidence type="ECO:0000256" key="2">
    <source>
        <dbReference type="ARBA" id="ARBA00022448"/>
    </source>
</evidence>
<dbReference type="PROSITE" id="PS50893">
    <property type="entry name" value="ABC_TRANSPORTER_2"/>
    <property type="match status" value="1"/>
</dbReference>
<dbReference type="Gene3D" id="3.90.70.10">
    <property type="entry name" value="Cysteine proteinases"/>
    <property type="match status" value="1"/>
</dbReference>
<dbReference type="PROSITE" id="PS00211">
    <property type="entry name" value="ABC_TRANSPORTER_1"/>
    <property type="match status" value="1"/>
</dbReference>
<keyword evidence="4 10" id="KW-0812">Transmembrane</keyword>
<keyword evidence="2" id="KW-0813">Transport</keyword>
<evidence type="ECO:0000313" key="15">
    <source>
        <dbReference type="Proteomes" id="UP000318946"/>
    </source>
</evidence>
<dbReference type="GO" id="GO:0005886">
    <property type="term" value="C:plasma membrane"/>
    <property type="evidence" value="ECO:0007669"/>
    <property type="project" value="UniProtKB-SubCell"/>
</dbReference>
<dbReference type="InterPro" id="IPR027417">
    <property type="entry name" value="P-loop_NTPase"/>
</dbReference>
<dbReference type="PANTHER" id="PTHR43394">
    <property type="entry name" value="ATP-DEPENDENT PERMEASE MDL1, MITOCHONDRIAL"/>
    <property type="match status" value="1"/>
</dbReference>
<dbReference type="Gene3D" id="1.20.1560.10">
    <property type="entry name" value="ABC transporter type 1, transmembrane domain"/>
    <property type="match status" value="1"/>
</dbReference>
<dbReference type="GO" id="GO:0016887">
    <property type="term" value="F:ATP hydrolysis activity"/>
    <property type="evidence" value="ECO:0007669"/>
    <property type="project" value="InterPro"/>
</dbReference>
<dbReference type="RefSeq" id="WP_141411838.1">
    <property type="nucleotide sequence ID" value="NZ_AP019735.1"/>
</dbReference>
<accession>A0A4Y1WNU8</accession>
<dbReference type="PROSITE" id="PS50929">
    <property type="entry name" value="ABC_TM1F"/>
    <property type="match status" value="1"/>
</dbReference>
<evidence type="ECO:0000256" key="10">
    <source>
        <dbReference type="SAM" id="Phobius"/>
    </source>
</evidence>
<dbReference type="GO" id="GO:0008233">
    <property type="term" value="F:peptidase activity"/>
    <property type="evidence" value="ECO:0007669"/>
    <property type="project" value="InterPro"/>
</dbReference>
<dbReference type="KEGG" id="acou:A5CBH24_01030"/>
<evidence type="ECO:0000256" key="7">
    <source>
        <dbReference type="ARBA" id="ARBA00022840"/>
    </source>
</evidence>
<dbReference type="InterPro" id="IPR003593">
    <property type="entry name" value="AAA+_ATPase"/>
</dbReference>
<dbReference type="Pfam" id="PF00664">
    <property type="entry name" value="ABC_membrane"/>
    <property type="match status" value="1"/>
</dbReference>
<dbReference type="InterPro" id="IPR003439">
    <property type="entry name" value="ABC_transporter-like_ATP-bd"/>
</dbReference>
<dbReference type="CDD" id="cd18571">
    <property type="entry name" value="ABC_6TM_peptidase_like"/>
    <property type="match status" value="1"/>
</dbReference>
<dbReference type="CDD" id="cd02418">
    <property type="entry name" value="Peptidase_C39B"/>
    <property type="match status" value="1"/>
</dbReference>
<keyword evidence="9 10" id="KW-0472">Membrane</keyword>
<protein>
    <submittedName>
        <fullName evidence="14">ABC transporter ATP-binding protein</fullName>
    </submittedName>
</protein>
<dbReference type="FunFam" id="3.40.50.300:FF:000299">
    <property type="entry name" value="ABC transporter ATP-binding protein/permease"/>
    <property type="match status" value="1"/>
</dbReference>
<name>A0A4Y1WNU8_9BACT</name>
<keyword evidence="8 10" id="KW-1133">Transmembrane helix</keyword>
<evidence type="ECO:0000256" key="1">
    <source>
        <dbReference type="ARBA" id="ARBA00004651"/>
    </source>
</evidence>
<evidence type="ECO:0000256" key="8">
    <source>
        <dbReference type="ARBA" id="ARBA00022989"/>
    </source>
</evidence>
<evidence type="ECO:0000313" key="14">
    <source>
        <dbReference type="EMBL" id="BBL02790.1"/>
    </source>
</evidence>
<evidence type="ECO:0000259" key="11">
    <source>
        <dbReference type="PROSITE" id="PS50893"/>
    </source>
</evidence>
<dbReference type="SMART" id="SM00382">
    <property type="entry name" value="AAA"/>
    <property type="match status" value="1"/>
</dbReference>
<dbReference type="GO" id="GO:0005524">
    <property type="term" value="F:ATP binding"/>
    <property type="evidence" value="ECO:0007669"/>
    <property type="project" value="UniProtKB-KW"/>
</dbReference>
<evidence type="ECO:0000259" key="13">
    <source>
        <dbReference type="PROSITE" id="PS50990"/>
    </source>
</evidence>
<dbReference type="OrthoDB" id="9760358at2"/>
<evidence type="ECO:0000256" key="3">
    <source>
        <dbReference type="ARBA" id="ARBA00022475"/>
    </source>
</evidence>
<feature type="transmembrane region" description="Helical" evidence="10">
    <location>
        <begin position="187"/>
        <end position="208"/>
    </location>
</feature>